<keyword evidence="5" id="KW-0067">ATP-binding</keyword>
<evidence type="ECO:0000256" key="7">
    <source>
        <dbReference type="ARBA" id="ARBA00023204"/>
    </source>
</evidence>
<comment type="caution">
    <text evidence="11">The sequence shown here is derived from an EMBL/GenBank/DDBJ whole genome shotgun (WGS) entry which is preliminary data.</text>
</comment>
<dbReference type="InterPro" id="IPR047112">
    <property type="entry name" value="RecG/Mfd"/>
</dbReference>
<sequence length="756" mass="80889">MRAEQEAAAAGVEGFGVGRHVVTGLRGWHIGGDGNPVSPTRQGQGKLPGAWPVTAASDPADPPAPLLDPLLGPLLAPLATLPGIGPAIARRLREAVGGERVLDLLFHLPERYAERLRIDSPVEAPIEVEVILPALVVSLRAARSRLGRPYVEVQTEAAGKRLLIRYIHGRLDWLTRLLPPGTVRLFAGKVKTEGGIWSMINPLSATGPEGLPELEPVWPLVKDLRLSQVAKAMAAALERLPELPEWQDAALLRREGWPGFAAALRQVQQPERVPPPPVRTRLAYDEALAGQIALALVRRRVRHRAGRALAGDGRLRARALAAFGHPLTPSQAHALAEIDADLAAPHRMLRLLQGDVGAGKTLVAALAMLRAVESGAQAALMAPTELLARQHVRTLDRLCTAAEVRVELLAGSVKGAQRRRVLGGLASGAVQVVVGTHALFQEGVQFHDLGLAVVDEQHRFGVAQRLLLAEKGEAADMLVMTATPIPRTLLLTQWGEMAVSRLSGKPAGRQPVTTTLHGLRQLDQVVAGIARAIERGARVYWVCPHVAESDAIDIAAAETRFAELSARFPGQVGLAHGRLDPAMREQALRAFAAGETRLLVATTVIEVGVDVPEATVMVVEHADRFGLAQLHQLRGRVGRGAAASYCMLLYDEALGLASRERLLILRDTEDGFAIADADFRLRGSGEALGTRQSGAPVFRLGLAEGEAQEGLIIMANRDAALLLEKDPLLQGPRGQAARLLLRLFGREEAMATLGAG</sequence>
<dbReference type="InterPro" id="IPR027417">
    <property type="entry name" value="P-loop_NTPase"/>
</dbReference>
<keyword evidence="3" id="KW-0378">Hydrolase</keyword>
<dbReference type="InterPro" id="IPR014001">
    <property type="entry name" value="Helicase_ATP-bd"/>
</dbReference>
<dbReference type="InterPro" id="IPR012340">
    <property type="entry name" value="NA-bd_OB-fold"/>
</dbReference>
<dbReference type="GO" id="GO:0005524">
    <property type="term" value="F:ATP binding"/>
    <property type="evidence" value="ECO:0007669"/>
    <property type="project" value="UniProtKB-KW"/>
</dbReference>
<dbReference type="GO" id="GO:0003677">
    <property type="term" value="F:DNA binding"/>
    <property type="evidence" value="ECO:0007669"/>
    <property type="project" value="UniProtKB-KW"/>
</dbReference>
<name>A0A327MDT3_9PROT</name>
<evidence type="ECO:0000256" key="4">
    <source>
        <dbReference type="ARBA" id="ARBA00022806"/>
    </source>
</evidence>
<dbReference type="Proteomes" id="UP000249065">
    <property type="component" value="Unassembled WGS sequence"/>
</dbReference>
<dbReference type="SMART" id="SM00487">
    <property type="entry name" value="DEXDc"/>
    <property type="match status" value="1"/>
</dbReference>
<feature type="domain" description="Helicase C-terminal" evidence="10">
    <location>
        <begin position="521"/>
        <end position="680"/>
    </location>
</feature>
<keyword evidence="2" id="KW-0227">DNA damage</keyword>
<evidence type="ECO:0000256" key="6">
    <source>
        <dbReference type="ARBA" id="ARBA00023125"/>
    </source>
</evidence>
<dbReference type="EMBL" id="QLIX01000002">
    <property type="protein sequence ID" value="RAI60422.1"/>
    <property type="molecule type" value="Genomic_DNA"/>
</dbReference>
<dbReference type="Pfam" id="PF00271">
    <property type="entry name" value="Helicase_C"/>
    <property type="match status" value="1"/>
</dbReference>
<dbReference type="NCBIfam" id="NF008164">
    <property type="entry name" value="PRK10917.1-2"/>
    <property type="match status" value="1"/>
</dbReference>
<dbReference type="AlphaFoldDB" id="A0A327MDT3"/>
<evidence type="ECO:0000313" key="11">
    <source>
        <dbReference type="EMBL" id="RAI60422.1"/>
    </source>
</evidence>
<keyword evidence="4 11" id="KW-0347">Helicase</keyword>
<keyword evidence="1" id="KW-0547">Nucleotide-binding</keyword>
<dbReference type="InterPro" id="IPR045562">
    <property type="entry name" value="RecG_dom3_C"/>
</dbReference>
<protein>
    <submittedName>
        <fullName evidence="11">ATP-dependent DNA helicase RecG</fullName>
    </submittedName>
</protein>
<accession>A0A327MDT3</accession>
<dbReference type="PROSITE" id="PS51192">
    <property type="entry name" value="HELICASE_ATP_BIND_1"/>
    <property type="match status" value="1"/>
</dbReference>
<keyword evidence="6" id="KW-0238">DNA-binding</keyword>
<proteinExistence type="predicted"/>
<feature type="region of interest" description="Disordered" evidence="8">
    <location>
        <begin position="30"/>
        <end position="57"/>
    </location>
</feature>
<dbReference type="Gene3D" id="3.40.50.300">
    <property type="entry name" value="P-loop containing nucleotide triphosphate hydrolases"/>
    <property type="match status" value="2"/>
</dbReference>
<evidence type="ECO:0000256" key="1">
    <source>
        <dbReference type="ARBA" id="ARBA00022741"/>
    </source>
</evidence>
<evidence type="ECO:0000256" key="8">
    <source>
        <dbReference type="SAM" id="MobiDB-lite"/>
    </source>
</evidence>
<dbReference type="OrthoDB" id="9804325at2"/>
<dbReference type="PANTHER" id="PTHR47964">
    <property type="entry name" value="ATP-DEPENDENT DNA HELICASE HOMOLOG RECG, CHLOROPLASTIC"/>
    <property type="match status" value="1"/>
</dbReference>
<dbReference type="SUPFAM" id="SSF50249">
    <property type="entry name" value="Nucleic acid-binding proteins"/>
    <property type="match status" value="1"/>
</dbReference>
<dbReference type="GO" id="GO:0016787">
    <property type="term" value="F:hydrolase activity"/>
    <property type="evidence" value="ECO:0007669"/>
    <property type="project" value="UniProtKB-KW"/>
</dbReference>
<dbReference type="Pfam" id="PF00270">
    <property type="entry name" value="DEAD"/>
    <property type="match status" value="1"/>
</dbReference>
<gene>
    <name evidence="11" type="ORF">DOO78_04955</name>
</gene>
<evidence type="ECO:0000256" key="5">
    <source>
        <dbReference type="ARBA" id="ARBA00022840"/>
    </source>
</evidence>
<evidence type="ECO:0000256" key="3">
    <source>
        <dbReference type="ARBA" id="ARBA00022801"/>
    </source>
</evidence>
<evidence type="ECO:0000259" key="9">
    <source>
        <dbReference type="PROSITE" id="PS51192"/>
    </source>
</evidence>
<evidence type="ECO:0000313" key="12">
    <source>
        <dbReference type="Proteomes" id="UP000249065"/>
    </source>
</evidence>
<evidence type="ECO:0000259" key="10">
    <source>
        <dbReference type="PROSITE" id="PS51194"/>
    </source>
</evidence>
<evidence type="ECO:0000256" key="2">
    <source>
        <dbReference type="ARBA" id="ARBA00022763"/>
    </source>
</evidence>
<dbReference type="GO" id="GO:0006281">
    <property type="term" value="P:DNA repair"/>
    <property type="evidence" value="ECO:0007669"/>
    <property type="project" value="UniProtKB-KW"/>
</dbReference>
<dbReference type="InterPro" id="IPR011545">
    <property type="entry name" value="DEAD/DEAH_box_helicase_dom"/>
</dbReference>
<dbReference type="InterPro" id="IPR001650">
    <property type="entry name" value="Helicase_C-like"/>
</dbReference>
<dbReference type="PANTHER" id="PTHR47964:SF1">
    <property type="entry name" value="ATP-DEPENDENT DNA HELICASE HOMOLOG RECG, CHLOROPLASTIC"/>
    <property type="match status" value="1"/>
</dbReference>
<keyword evidence="12" id="KW-1185">Reference proteome</keyword>
<dbReference type="SUPFAM" id="SSF52540">
    <property type="entry name" value="P-loop containing nucleoside triphosphate hydrolases"/>
    <property type="match status" value="2"/>
</dbReference>
<keyword evidence="7" id="KW-0234">DNA repair</keyword>
<reference evidence="12" key="1">
    <citation type="submission" date="2018-06" db="EMBL/GenBank/DDBJ databases">
        <authorList>
            <person name="Khan S.A."/>
        </authorList>
    </citation>
    <scope>NUCLEOTIDE SEQUENCE [LARGE SCALE GENOMIC DNA]</scope>
    <source>
        <strain evidence="12">DB-1506</strain>
    </source>
</reference>
<organism evidence="11 12">
    <name type="scientific">Roseicella frigidaeris</name>
    <dbReference type="NCBI Taxonomy" id="2230885"/>
    <lineage>
        <taxon>Bacteria</taxon>
        <taxon>Pseudomonadati</taxon>
        <taxon>Pseudomonadota</taxon>
        <taxon>Alphaproteobacteria</taxon>
        <taxon>Acetobacterales</taxon>
        <taxon>Roseomonadaceae</taxon>
        <taxon>Roseicella</taxon>
    </lineage>
</organism>
<feature type="domain" description="Helicase ATP-binding" evidence="9">
    <location>
        <begin position="341"/>
        <end position="502"/>
    </location>
</feature>
<dbReference type="GO" id="GO:0003678">
    <property type="term" value="F:DNA helicase activity"/>
    <property type="evidence" value="ECO:0007669"/>
    <property type="project" value="TreeGrafter"/>
</dbReference>
<dbReference type="SMART" id="SM00490">
    <property type="entry name" value="HELICc"/>
    <property type="match status" value="1"/>
</dbReference>
<dbReference type="Pfam" id="PF19833">
    <property type="entry name" value="RecG_dom3_C"/>
    <property type="match status" value="1"/>
</dbReference>
<dbReference type="PROSITE" id="PS51194">
    <property type="entry name" value="HELICASE_CTER"/>
    <property type="match status" value="1"/>
</dbReference>